<dbReference type="SUPFAM" id="SSF103473">
    <property type="entry name" value="MFS general substrate transporter"/>
    <property type="match status" value="1"/>
</dbReference>
<keyword evidence="10" id="KW-1185">Reference proteome</keyword>
<dbReference type="InterPro" id="IPR036259">
    <property type="entry name" value="MFS_trans_sf"/>
</dbReference>
<protein>
    <recommendedName>
        <fullName evidence="8">Major facilitator superfamily (MFS) profile domain-containing protein</fullName>
    </recommendedName>
</protein>
<keyword evidence="2" id="KW-0813">Transport</keyword>
<feature type="transmembrane region" description="Helical" evidence="7">
    <location>
        <begin position="298"/>
        <end position="317"/>
    </location>
</feature>
<feature type="transmembrane region" description="Helical" evidence="7">
    <location>
        <begin position="480"/>
        <end position="499"/>
    </location>
</feature>
<evidence type="ECO:0000256" key="6">
    <source>
        <dbReference type="SAM" id="MobiDB-lite"/>
    </source>
</evidence>
<dbReference type="InterPro" id="IPR011701">
    <property type="entry name" value="MFS"/>
</dbReference>
<evidence type="ECO:0000313" key="10">
    <source>
        <dbReference type="Proteomes" id="UP001527925"/>
    </source>
</evidence>
<comment type="caution">
    <text evidence="9">The sequence shown here is derived from an EMBL/GenBank/DDBJ whole genome shotgun (WGS) entry which is preliminary data.</text>
</comment>
<proteinExistence type="predicted"/>
<evidence type="ECO:0000313" key="9">
    <source>
        <dbReference type="EMBL" id="KAL2912236.1"/>
    </source>
</evidence>
<evidence type="ECO:0000256" key="1">
    <source>
        <dbReference type="ARBA" id="ARBA00004141"/>
    </source>
</evidence>
<comment type="subcellular location">
    <subcellularLocation>
        <location evidence="1">Membrane</location>
        <topology evidence="1">Multi-pass membrane protein</topology>
    </subcellularLocation>
</comment>
<feature type="region of interest" description="Disordered" evidence="6">
    <location>
        <begin position="420"/>
        <end position="443"/>
    </location>
</feature>
<dbReference type="EMBL" id="JADGIZ020000073">
    <property type="protein sequence ID" value="KAL2912236.1"/>
    <property type="molecule type" value="Genomic_DNA"/>
</dbReference>
<gene>
    <name evidence="9" type="ORF">HK105_208304</name>
</gene>
<keyword evidence="3 7" id="KW-0812">Transmembrane</keyword>
<evidence type="ECO:0000259" key="8">
    <source>
        <dbReference type="PROSITE" id="PS50850"/>
    </source>
</evidence>
<evidence type="ECO:0000256" key="7">
    <source>
        <dbReference type="SAM" id="Phobius"/>
    </source>
</evidence>
<accession>A0ABR4MY88</accession>
<feature type="transmembrane region" description="Helical" evidence="7">
    <location>
        <begin position="193"/>
        <end position="212"/>
    </location>
</feature>
<evidence type="ECO:0000256" key="3">
    <source>
        <dbReference type="ARBA" id="ARBA00022692"/>
    </source>
</evidence>
<feature type="domain" description="Major facilitator superfamily (MFS) profile" evidence="8">
    <location>
        <begin position="38"/>
        <end position="511"/>
    </location>
</feature>
<keyword evidence="4 7" id="KW-1133">Transmembrane helix</keyword>
<dbReference type="InterPro" id="IPR020846">
    <property type="entry name" value="MFS_dom"/>
</dbReference>
<feature type="transmembrane region" description="Helical" evidence="7">
    <location>
        <begin position="159"/>
        <end position="181"/>
    </location>
</feature>
<feature type="transmembrane region" description="Helical" evidence="7">
    <location>
        <begin position="366"/>
        <end position="385"/>
    </location>
</feature>
<organism evidence="9 10">
    <name type="scientific">Polyrhizophydium stewartii</name>
    <dbReference type="NCBI Taxonomy" id="2732419"/>
    <lineage>
        <taxon>Eukaryota</taxon>
        <taxon>Fungi</taxon>
        <taxon>Fungi incertae sedis</taxon>
        <taxon>Chytridiomycota</taxon>
        <taxon>Chytridiomycota incertae sedis</taxon>
        <taxon>Chytridiomycetes</taxon>
        <taxon>Rhizophydiales</taxon>
        <taxon>Rhizophydiales incertae sedis</taxon>
        <taxon>Polyrhizophydium</taxon>
    </lineage>
</organism>
<evidence type="ECO:0000256" key="5">
    <source>
        <dbReference type="ARBA" id="ARBA00023136"/>
    </source>
</evidence>
<dbReference type="Gene3D" id="1.20.1250.20">
    <property type="entry name" value="MFS general substrate transporter like domains"/>
    <property type="match status" value="1"/>
</dbReference>
<dbReference type="Pfam" id="PF07690">
    <property type="entry name" value="MFS_1"/>
    <property type="match status" value="1"/>
</dbReference>
<dbReference type="PROSITE" id="PS00216">
    <property type="entry name" value="SUGAR_TRANSPORT_1"/>
    <property type="match status" value="1"/>
</dbReference>
<name>A0ABR4MY88_9FUNG</name>
<dbReference type="PANTHER" id="PTHR23504">
    <property type="entry name" value="MAJOR FACILITATOR SUPERFAMILY DOMAIN-CONTAINING PROTEIN 10"/>
    <property type="match status" value="1"/>
</dbReference>
<sequence length="511" mass="54473">MNPASKHGAAAAAPAPARSASHDRSKAVVVDRAFQRRTLRTVVVALLIDILAFTIILPLFPRLIAHYESVDGSNPSSTYYAAAQGVKAFRELIGGTGSRLDIILFGGFLGSMFSFLQFVSSPLIGRLSDRYGRRTVLLISMLGNGLSMLLWIFSGSFSVFVLSRVVGGLTEGNVQMSIAIISDITSAAERSRNLAWVGISFALGFTVGPPLGAYCTKFDLQEMLPSLPVNRYSSPALFAFILIVIETIYLFRYLPETSRCVLSDEVSSTAPPLKAQTSEGSRPPLRSRTAPEQSARRLAVLSLVHFVFLFAFSGMEFTLTFLTYDRFDFSHGQQGRLLAYMGVLSALIQGAYVRRVAHKHVSEQTIVLQGIVACAAGLTVIGALATSTRMLYVGATLLAFTSGTVVNCLTSLASLEHSSATLSEPEPANAAQDKSSKGHSPSGNLGHALGKFRSMGQLGRCLGPLAACSGYWIIGSTNVYLAASSVMAVLALAVVMAVPGPARAARKTKAD</sequence>
<evidence type="ECO:0000256" key="4">
    <source>
        <dbReference type="ARBA" id="ARBA00022989"/>
    </source>
</evidence>
<feature type="transmembrane region" description="Helical" evidence="7">
    <location>
        <begin position="136"/>
        <end position="153"/>
    </location>
</feature>
<dbReference type="PROSITE" id="PS50850">
    <property type="entry name" value="MFS"/>
    <property type="match status" value="1"/>
</dbReference>
<keyword evidence="5 7" id="KW-0472">Membrane</keyword>
<dbReference type="Proteomes" id="UP001527925">
    <property type="component" value="Unassembled WGS sequence"/>
</dbReference>
<feature type="transmembrane region" description="Helical" evidence="7">
    <location>
        <begin position="42"/>
        <end position="60"/>
    </location>
</feature>
<evidence type="ECO:0000256" key="2">
    <source>
        <dbReference type="ARBA" id="ARBA00022448"/>
    </source>
</evidence>
<feature type="transmembrane region" description="Helical" evidence="7">
    <location>
        <begin position="391"/>
        <end position="415"/>
    </location>
</feature>
<feature type="transmembrane region" description="Helical" evidence="7">
    <location>
        <begin position="232"/>
        <end position="251"/>
    </location>
</feature>
<reference evidence="9 10" key="1">
    <citation type="submission" date="2023-09" db="EMBL/GenBank/DDBJ databases">
        <title>Pangenome analysis of Batrachochytrium dendrobatidis and related Chytrids.</title>
        <authorList>
            <person name="Yacoub M.N."/>
            <person name="Stajich J.E."/>
            <person name="James T.Y."/>
        </authorList>
    </citation>
    <scope>NUCLEOTIDE SEQUENCE [LARGE SCALE GENOMIC DNA]</scope>
    <source>
        <strain evidence="9 10">JEL0888</strain>
    </source>
</reference>
<dbReference type="InterPro" id="IPR005829">
    <property type="entry name" value="Sugar_transporter_CS"/>
</dbReference>
<dbReference type="PANTHER" id="PTHR23504:SF31">
    <property type="entry name" value="MAJOR FACILITATOR SUPERFAMILY DOMAIN-CONTAINING PROTEIN 10"/>
    <property type="match status" value="1"/>
</dbReference>
<feature type="transmembrane region" description="Helical" evidence="7">
    <location>
        <begin position="102"/>
        <end position="124"/>
    </location>
</feature>